<dbReference type="EMBL" id="VRTS01000003">
    <property type="protein sequence ID" value="TXK64496.1"/>
    <property type="molecule type" value="Genomic_DNA"/>
</dbReference>
<dbReference type="PANTHER" id="PTHR45138:SF9">
    <property type="entry name" value="DIGUANYLATE CYCLASE DGCM-RELATED"/>
    <property type="match status" value="1"/>
</dbReference>
<dbReference type="SMART" id="SM00267">
    <property type="entry name" value="GGDEF"/>
    <property type="match status" value="1"/>
</dbReference>
<dbReference type="PANTHER" id="PTHR45138">
    <property type="entry name" value="REGULATORY COMPONENTS OF SENSORY TRANSDUCTION SYSTEM"/>
    <property type="match status" value="1"/>
</dbReference>
<comment type="catalytic activity">
    <reaction evidence="3">
        <text>2 GTP = 3',3'-c-di-GMP + 2 diphosphate</text>
        <dbReference type="Rhea" id="RHEA:24898"/>
        <dbReference type="ChEBI" id="CHEBI:33019"/>
        <dbReference type="ChEBI" id="CHEBI:37565"/>
        <dbReference type="ChEBI" id="CHEBI:58805"/>
        <dbReference type="EC" id="2.7.7.65"/>
    </reaction>
</comment>
<dbReference type="GO" id="GO:0052621">
    <property type="term" value="F:diguanylate cyclase activity"/>
    <property type="evidence" value="ECO:0007669"/>
    <property type="project" value="UniProtKB-EC"/>
</dbReference>
<dbReference type="SUPFAM" id="SSF55073">
    <property type="entry name" value="Nucleotide cyclase"/>
    <property type="match status" value="1"/>
</dbReference>
<evidence type="ECO:0000313" key="8">
    <source>
        <dbReference type="Proteomes" id="UP000321248"/>
    </source>
</evidence>
<accession>A0A5C8KTS1</accession>
<feature type="domain" description="GGDEF" evidence="6">
    <location>
        <begin position="447"/>
        <end position="582"/>
    </location>
</feature>
<feature type="transmembrane region" description="Helical" evidence="5">
    <location>
        <begin position="321"/>
        <end position="343"/>
    </location>
</feature>
<evidence type="ECO:0000256" key="3">
    <source>
        <dbReference type="ARBA" id="ARBA00034247"/>
    </source>
</evidence>
<keyword evidence="5" id="KW-1133">Transmembrane helix</keyword>
<gene>
    <name evidence="7" type="ORF">FU658_06320</name>
</gene>
<dbReference type="FunFam" id="3.30.70.270:FF:000001">
    <property type="entry name" value="Diguanylate cyclase domain protein"/>
    <property type="match status" value="1"/>
</dbReference>
<evidence type="ECO:0000313" key="7">
    <source>
        <dbReference type="EMBL" id="TXK64496.1"/>
    </source>
</evidence>
<reference evidence="7 8" key="1">
    <citation type="submission" date="2019-08" db="EMBL/GenBank/DDBJ databases">
        <authorList>
            <person name="Karlyshev A.V."/>
        </authorList>
    </citation>
    <scope>NUCLEOTIDE SEQUENCE [LARGE SCALE GENOMIC DNA]</scope>
    <source>
        <strain evidence="7 8">Alg18-2.2</strain>
    </source>
</reference>
<evidence type="ECO:0000256" key="5">
    <source>
        <dbReference type="SAM" id="Phobius"/>
    </source>
</evidence>
<dbReference type="GO" id="GO:1902201">
    <property type="term" value="P:negative regulation of bacterial-type flagellum-dependent cell motility"/>
    <property type="evidence" value="ECO:0007669"/>
    <property type="project" value="TreeGrafter"/>
</dbReference>
<dbReference type="PROSITE" id="PS50887">
    <property type="entry name" value="GGDEF"/>
    <property type="match status" value="1"/>
</dbReference>
<organism evidence="7 8">
    <name type="scientific">Alkalisalibacterium limincola</name>
    <dbReference type="NCBI Taxonomy" id="2699169"/>
    <lineage>
        <taxon>Bacteria</taxon>
        <taxon>Pseudomonadati</taxon>
        <taxon>Pseudomonadota</taxon>
        <taxon>Gammaproteobacteria</taxon>
        <taxon>Lysobacterales</taxon>
        <taxon>Lysobacteraceae</taxon>
        <taxon>Alkalisalibacterium</taxon>
    </lineage>
</organism>
<feature type="transmembrane region" description="Helical" evidence="5">
    <location>
        <begin position="194"/>
        <end position="218"/>
    </location>
</feature>
<feature type="transmembrane region" description="Helical" evidence="5">
    <location>
        <begin position="262"/>
        <end position="282"/>
    </location>
</feature>
<dbReference type="Pfam" id="PF07695">
    <property type="entry name" value="7TMR-DISM_7TM"/>
    <property type="match status" value="1"/>
</dbReference>
<dbReference type="OrthoDB" id="9803824at2"/>
<dbReference type="InterPro" id="IPR000160">
    <property type="entry name" value="GGDEF_dom"/>
</dbReference>
<name>A0A5C8KTS1_9GAMM</name>
<evidence type="ECO:0000259" key="6">
    <source>
        <dbReference type="PROSITE" id="PS50887"/>
    </source>
</evidence>
<protein>
    <recommendedName>
        <fullName evidence="2">diguanylate cyclase</fullName>
        <ecNumber evidence="2">2.7.7.65</ecNumber>
    </recommendedName>
</protein>
<keyword evidence="5" id="KW-0472">Membrane</keyword>
<dbReference type="Proteomes" id="UP000321248">
    <property type="component" value="Unassembled WGS sequence"/>
</dbReference>
<feature type="transmembrane region" description="Helical" evidence="5">
    <location>
        <begin position="294"/>
        <end position="315"/>
    </location>
</feature>
<dbReference type="AlphaFoldDB" id="A0A5C8KTS1"/>
<evidence type="ECO:0000256" key="2">
    <source>
        <dbReference type="ARBA" id="ARBA00012528"/>
    </source>
</evidence>
<dbReference type="EC" id="2.7.7.65" evidence="2"/>
<dbReference type="Pfam" id="PF00990">
    <property type="entry name" value="GGDEF"/>
    <property type="match status" value="1"/>
</dbReference>
<evidence type="ECO:0000256" key="4">
    <source>
        <dbReference type="SAM" id="MobiDB-lite"/>
    </source>
</evidence>
<dbReference type="GO" id="GO:0043709">
    <property type="term" value="P:cell adhesion involved in single-species biofilm formation"/>
    <property type="evidence" value="ECO:0007669"/>
    <property type="project" value="TreeGrafter"/>
</dbReference>
<evidence type="ECO:0000256" key="1">
    <source>
        <dbReference type="ARBA" id="ARBA00001946"/>
    </source>
</evidence>
<dbReference type="Gene3D" id="3.30.70.270">
    <property type="match status" value="1"/>
</dbReference>
<feature type="transmembrane region" description="Helical" evidence="5">
    <location>
        <begin position="350"/>
        <end position="372"/>
    </location>
</feature>
<feature type="transmembrane region" description="Helical" evidence="5">
    <location>
        <begin position="225"/>
        <end position="242"/>
    </location>
</feature>
<feature type="region of interest" description="Disordered" evidence="4">
    <location>
        <begin position="570"/>
        <end position="591"/>
    </location>
</feature>
<comment type="cofactor">
    <cofactor evidence="1">
        <name>Mg(2+)</name>
        <dbReference type="ChEBI" id="CHEBI:18420"/>
    </cofactor>
</comment>
<dbReference type="InterPro" id="IPR011623">
    <property type="entry name" value="7TMR_DISM_rcpt_extracell_dom1"/>
</dbReference>
<sequence length="591" mass="62749">MVARLPHGSGGPRAAMMGHASAFAGFHVRRISLCVLVLGLAWLAWGAPVHGGAAHGAELRGAWQALEGDAQAREWNSFDPARLERIPRQAAPARIRLWVEGGDGAIGEPMLVVLSPSMERLQWVSPRSGEAVGAALLDVQRVGWLGHGRIAVELETVPRADAPFEFELQQQAAVNGRLAFEIASRADVLADDAAWIALVSTCLAFLAGMAAIALVFFVRLRDRTFLYYAGYLLAYALVQLIQTGFAGSPLGWSWVAQAPREWGRAAVVVSLVTSVLFLIHFAQVKRFLPAAMPWLRGYVGLVAVLGVLGFVPWTVAALGAAGLANPLILLGGPLVLAVAWSAWRRGSRYAGFFLVGWTPLLLLTVAGSLQVYGLWPGWFLATETALVAAAFEALVLSAGLADRAASMARQRDEAIVQASQDALTGALNRRAFEEKLATVLQVRGRGEPVSLLFADLDGFKQLNDALGHVHGDAMLQAVSSAMKLQMRSGDALARLGGDEFVILLPGTSRQEARVVGERVRRAIATLGPDADAAGRGPASVSVSIGIATARDGESASDLLERADQAMYSVKRSGGNRVEAARNAAETDDALA</sequence>
<comment type="caution">
    <text evidence="7">The sequence shown here is derived from an EMBL/GenBank/DDBJ whole genome shotgun (WGS) entry which is preliminary data.</text>
</comment>
<dbReference type="InterPro" id="IPR050469">
    <property type="entry name" value="Diguanylate_Cyclase"/>
</dbReference>
<keyword evidence="5" id="KW-0812">Transmembrane</keyword>
<dbReference type="InterPro" id="IPR029787">
    <property type="entry name" value="Nucleotide_cyclase"/>
</dbReference>
<dbReference type="CDD" id="cd01949">
    <property type="entry name" value="GGDEF"/>
    <property type="match status" value="1"/>
</dbReference>
<feature type="transmembrane region" description="Helical" evidence="5">
    <location>
        <begin position="378"/>
        <end position="401"/>
    </location>
</feature>
<proteinExistence type="predicted"/>
<keyword evidence="8" id="KW-1185">Reference proteome</keyword>
<dbReference type="GO" id="GO:0005886">
    <property type="term" value="C:plasma membrane"/>
    <property type="evidence" value="ECO:0007669"/>
    <property type="project" value="TreeGrafter"/>
</dbReference>
<dbReference type="InterPro" id="IPR043128">
    <property type="entry name" value="Rev_trsase/Diguanyl_cyclase"/>
</dbReference>
<dbReference type="NCBIfam" id="TIGR00254">
    <property type="entry name" value="GGDEF"/>
    <property type="match status" value="1"/>
</dbReference>